<evidence type="ECO:0000256" key="1">
    <source>
        <dbReference type="SAM" id="SignalP"/>
    </source>
</evidence>
<feature type="chain" id="PRO_5001728855" evidence="1">
    <location>
        <begin position="19"/>
        <end position="556"/>
    </location>
</feature>
<dbReference type="InterPro" id="IPR052774">
    <property type="entry name" value="Celegans_DevNeuronal_Protein"/>
</dbReference>
<dbReference type="OrthoDB" id="371245at2759"/>
<dbReference type="PANTHER" id="PTHR47327">
    <property type="entry name" value="FI18240P1-RELATED"/>
    <property type="match status" value="1"/>
</dbReference>
<feature type="domain" description="Apple" evidence="2">
    <location>
        <begin position="130"/>
        <end position="213"/>
    </location>
</feature>
<keyword evidence="5" id="KW-1185">Reference proteome</keyword>
<organism evidence="4 5">
    <name type="scientific">Trichuris trichiura</name>
    <name type="common">Whipworm</name>
    <name type="synonym">Trichocephalus trichiurus</name>
    <dbReference type="NCBI Taxonomy" id="36087"/>
    <lineage>
        <taxon>Eukaryota</taxon>
        <taxon>Metazoa</taxon>
        <taxon>Ecdysozoa</taxon>
        <taxon>Nematoda</taxon>
        <taxon>Enoplea</taxon>
        <taxon>Dorylaimia</taxon>
        <taxon>Trichinellida</taxon>
        <taxon>Trichuridae</taxon>
        <taxon>Trichuris</taxon>
    </lineage>
</organism>
<name>A0A077ZF09_TRITR</name>
<evidence type="ECO:0000259" key="2">
    <source>
        <dbReference type="PROSITE" id="PS50948"/>
    </source>
</evidence>
<dbReference type="SMART" id="SM00473">
    <property type="entry name" value="PAN_AP"/>
    <property type="match status" value="2"/>
</dbReference>
<evidence type="ECO:0000313" key="4">
    <source>
        <dbReference type="EMBL" id="CDW58113.1"/>
    </source>
</evidence>
<dbReference type="GO" id="GO:0009653">
    <property type="term" value="P:anatomical structure morphogenesis"/>
    <property type="evidence" value="ECO:0007669"/>
    <property type="project" value="TreeGrafter"/>
</dbReference>
<dbReference type="CDD" id="cd01099">
    <property type="entry name" value="PAN_AP_HGF"/>
    <property type="match status" value="1"/>
</dbReference>
<dbReference type="AlphaFoldDB" id="A0A077ZF09"/>
<dbReference type="STRING" id="36087.A0A077ZF09"/>
<dbReference type="PANTHER" id="PTHR47327:SF1">
    <property type="entry name" value="RE15579P"/>
    <property type="match status" value="1"/>
</dbReference>
<proteinExistence type="predicted"/>
<dbReference type="InterPro" id="IPR042235">
    <property type="entry name" value="ZP-C_dom"/>
</dbReference>
<reference evidence="4" key="2">
    <citation type="submission" date="2014-03" db="EMBL/GenBank/DDBJ databases">
        <title>The whipworm genome and dual-species transcriptomics of an intimate host-pathogen interaction.</title>
        <authorList>
            <person name="Foth B.J."/>
            <person name="Tsai I.J."/>
            <person name="Reid A.J."/>
            <person name="Bancroft A.J."/>
            <person name="Nichol S."/>
            <person name="Tracey A."/>
            <person name="Holroyd N."/>
            <person name="Cotton J.A."/>
            <person name="Stanley E.J."/>
            <person name="Zarowiecki M."/>
            <person name="Liu J.Z."/>
            <person name="Huckvale T."/>
            <person name="Cooper P.J."/>
            <person name="Grencis R.K."/>
            <person name="Berriman M."/>
        </authorList>
    </citation>
    <scope>NUCLEOTIDE SEQUENCE [LARGE SCALE GENOMIC DNA]</scope>
</reference>
<evidence type="ECO:0000259" key="3">
    <source>
        <dbReference type="PROSITE" id="PS51034"/>
    </source>
</evidence>
<feature type="domain" description="ZP" evidence="3">
    <location>
        <begin position="305"/>
        <end position="553"/>
    </location>
</feature>
<dbReference type="InterPro" id="IPR003609">
    <property type="entry name" value="Pan_app"/>
</dbReference>
<sequence length="556" mass="64596">MLPSLLFLLSVNFALNTACRDDFERFIGYTIADRLVSYIIRQEKSKVGNDFFRSCHQSCQDDSRCFVYTLHLQRLECAQYSYLSGNDADLFRRHLKSDHDSIVFRKTCLLSMPSNFKHYLDQLSAGVPSCGFMWRYDVVPKMSVRLDYIAGVRRVESMSMCETLCTTEKRFQCRSAIFNYVTKNCHLSKYDRRSMPFDFHEGRAEQIYLENQCHYHRYRECDVSEQHGIASALAPSQTKVTDQKACKRACLENNKFLCRSYVFDPISGLCRFGPDDTYITVLLPSSSARMTPYRQINECMDIVVFCEHHHITAHFRSNNVFDGKVLSLNSSSGCQFNVDKRFDFNVTIPLDKTIRCGISPVASGIVSTLIKLQYHDIVWTTKDRFYRLICNYTPRRNSIDNFVDVSVPKNRMEAAKEVSHYREPVSNRMPAAYMRIVDNNGVLVSEAEEGQPLFIEINLQAENRSGKNFFVTDCVAYEKNKKTLLIDERGCPTNRSIMDEFYQTKWGFKGSSQRARFWGIPLHDQKRININCNVNFCLRDCPSVRIDYRFVYSPFK</sequence>
<keyword evidence="1" id="KW-0732">Signal</keyword>
<dbReference type="Pfam" id="PF00024">
    <property type="entry name" value="PAN_1"/>
    <property type="match status" value="2"/>
</dbReference>
<dbReference type="SUPFAM" id="SSF57414">
    <property type="entry name" value="Hairpin loop containing domain-like"/>
    <property type="match status" value="2"/>
</dbReference>
<dbReference type="Proteomes" id="UP000030665">
    <property type="component" value="Unassembled WGS sequence"/>
</dbReference>
<protein>
    <submittedName>
        <fullName evidence="4">Plasminogen protein B</fullName>
    </submittedName>
</protein>
<feature type="domain" description="Apple" evidence="2">
    <location>
        <begin position="221"/>
        <end position="299"/>
    </location>
</feature>
<reference evidence="4" key="1">
    <citation type="submission" date="2014-01" db="EMBL/GenBank/DDBJ databases">
        <authorList>
            <person name="Aslett M."/>
        </authorList>
    </citation>
    <scope>NUCLEOTIDE SEQUENCE</scope>
</reference>
<dbReference type="PROSITE" id="PS50948">
    <property type="entry name" value="PAN"/>
    <property type="match status" value="3"/>
</dbReference>
<feature type="signal peptide" evidence="1">
    <location>
        <begin position="1"/>
        <end position="18"/>
    </location>
</feature>
<evidence type="ECO:0000313" key="5">
    <source>
        <dbReference type="Proteomes" id="UP000030665"/>
    </source>
</evidence>
<dbReference type="Gene3D" id="2.60.40.4100">
    <property type="entry name" value="Zona pellucida, ZP-C domain"/>
    <property type="match status" value="1"/>
</dbReference>
<dbReference type="SMART" id="SM00241">
    <property type="entry name" value="ZP"/>
    <property type="match status" value="1"/>
</dbReference>
<dbReference type="InterPro" id="IPR001507">
    <property type="entry name" value="ZP_dom"/>
</dbReference>
<accession>A0A077ZF09</accession>
<gene>
    <name evidence="4" type="ORF">TTRE_0000641601</name>
</gene>
<feature type="domain" description="Apple" evidence="2">
    <location>
        <begin position="19"/>
        <end position="108"/>
    </location>
</feature>
<dbReference type="PROSITE" id="PS51034">
    <property type="entry name" value="ZP_2"/>
    <property type="match status" value="1"/>
</dbReference>
<dbReference type="Gene3D" id="3.50.4.10">
    <property type="entry name" value="Hepatocyte Growth Factor"/>
    <property type="match status" value="2"/>
</dbReference>
<dbReference type="EMBL" id="HG806266">
    <property type="protein sequence ID" value="CDW58113.1"/>
    <property type="molecule type" value="Genomic_DNA"/>
</dbReference>